<reference evidence="2" key="1">
    <citation type="journal article" date="2021" name="Mol. Ecol. Resour.">
        <title>Apolygus lucorum genome provides insights into omnivorousness and mesophyll feeding.</title>
        <authorList>
            <person name="Liu Y."/>
            <person name="Liu H."/>
            <person name="Wang H."/>
            <person name="Huang T."/>
            <person name="Liu B."/>
            <person name="Yang B."/>
            <person name="Yin L."/>
            <person name="Li B."/>
            <person name="Zhang Y."/>
            <person name="Zhang S."/>
            <person name="Jiang F."/>
            <person name="Zhang X."/>
            <person name="Ren Y."/>
            <person name="Wang B."/>
            <person name="Wang S."/>
            <person name="Lu Y."/>
            <person name="Wu K."/>
            <person name="Fan W."/>
            <person name="Wang G."/>
        </authorList>
    </citation>
    <scope>NUCLEOTIDE SEQUENCE</scope>
    <source>
        <strain evidence="2">12Hb</strain>
    </source>
</reference>
<accession>A0A6A4JNE3</accession>
<keyword evidence="3" id="KW-1185">Reference proteome</keyword>
<sequence>MREVKIRVRVIHPKSLKRLHLKVIVRTKKGAGETVEKDFEIDLTHGTPVPDPKSREKSKTRQISQSDQDKTDGSASTENEDQNDD</sequence>
<organism evidence="2 3">
    <name type="scientific">Apolygus lucorum</name>
    <name type="common">Small green plant bug</name>
    <name type="synonym">Lygocoris lucorum</name>
    <dbReference type="NCBI Taxonomy" id="248454"/>
    <lineage>
        <taxon>Eukaryota</taxon>
        <taxon>Metazoa</taxon>
        <taxon>Ecdysozoa</taxon>
        <taxon>Arthropoda</taxon>
        <taxon>Hexapoda</taxon>
        <taxon>Insecta</taxon>
        <taxon>Pterygota</taxon>
        <taxon>Neoptera</taxon>
        <taxon>Paraneoptera</taxon>
        <taxon>Hemiptera</taxon>
        <taxon>Heteroptera</taxon>
        <taxon>Panheteroptera</taxon>
        <taxon>Cimicomorpha</taxon>
        <taxon>Miridae</taxon>
        <taxon>Mirini</taxon>
        <taxon>Apolygus</taxon>
    </lineage>
</organism>
<dbReference type="EMBL" id="WIXP02000009">
    <property type="protein sequence ID" value="KAF6205109.1"/>
    <property type="molecule type" value="Genomic_DNA"/>
</dbReference>
<evidence type="ECO:0000313" key="2">
    <source>
        <dbReference type="EMBL" id="KAF6205109.1"/>
    </source>
</evidence>
<gene>
    <name evidence="2" type="ORF">GE061_019276</name>
</gene>
<name>A0A6A4JNE3_APOLU</name>
<dbReference type="Proteomes" id="UP000466442">
    <property type="component" value="Linkage Group LG9"/>
</dbReference>
<dbReference type="AlphaFoldDB" id="A0A6A4JNE3"/>
<protein>
    <submittedName>
        <fullName evidence="2">Uncharacterized protein</fullName>
    </submittedName>
</protein>
<feature type="region of interest" description="Disordered" evidence="1">
    <location>
        <begin position="39"/>
        <end position="85"/>
    </location>
</feature>
<evidence type="ECO:0000256" key="1">
    <source>
        <dbReference type="SAM" id="MobiDB-lite"/>
    </source>
</evidence>
<evidence type="ECO:0000313" key="3">
    <source>
        <dbReference type="Proteomes" id="UP000466442"/>
    </source>
</evidence>
<comment type="caution">
    <text evidence="2">The sequence shown here is derived from an EMBL/GenBank/DDBJ whole genome shotgun (WGS) entry which is preliminary data.</text>
</comment>
<proteinExistence type="predicted"/>